<evidence type="ECO:0000259" key="3">
    <source>
        <dbReference type="Pfam" id="PF10145"/>
    </source>
</evidence>
<dbReference type="Proteomes" id="UP000886884">
    <property type="component" value="Unassembled WGS sequence"/>
</dbReference>
<gene>
    <name evidence="4" type="ORF">IAA64_04890</name>
</gene>
<organism evidence="4 5">
    <name type="scientific">Candidatus Ornithocaccomicrobium faecavium</name>
    <dbReference type="NCBI Taxonomy" id="2840890"/>
    <lineage>
        <taxon>Bacteria</taxon>
        <taxon>Bacillati</taxon>
        <taxon>Bacillota</taxon>
        <taxon>Clostridia</taxon>
        <taxon>Candidatus Ornithocaccomicrobium</taxon>
    </lineage>
</organism>
<evidence type="ECO:0000313" key="4">
    <source>
        <dbReference type="EMBL" id="HIV27281.1"/>
    </source>
</evidence>
<dbReference type="NCBIfam" id="TIGR01760">
    <property type="entry name" value="tape_meas_TP901"/>
    <property type="match status" value="1"/>
</dbReference>
<dbReference type="EMBL" id="DVOT01000086">
    <property type="protein sequence ID" value="HIV27281.1"/>
    <property type="molecule type" value="Genomic_DNA"/>
</dbReference>
<feature type="coiled-coil region" evidence="2">
    <location>
        <begin position="15"/>
        <end position="81"/>
    </location>
</feature>
<accession>A0A9D1TC33</accession>
<evidence type="ECO:0000256" key="2">
    <source>
        <dbReference type="SAM" id="Coils"/>
    </source>
</evidence>
<sequence>MAERTISTRLIISGEQEYRSAIKGINRDLKELDSQIKLVDSEYQGQQNTLAALQARHDALSNAIEKQAQKLKTERDAQKQARDLMWEYAEAAEKTRGELNQLVRDTDDITAETKEYQQKVSELSAKLKDYEDATRKSANAAQEHATKANQAEAQLNELNRELSQNDKYLDEARSSADQCAKSIDAYGKEAKDAAEDTDKLDKSSRGWVETMKGVLSADMIKNGLQHIWEGLKACVDASVEFESAMAGVQKTTGMSDTEVAAMGDAIQEMSTRIPLAATEIAALVEAGGQLGIAQEDLLGFAEVMANMAVATDMTSEEAATALAQLANIMGTAASDYERMGSTIVALGNAGASTESQIVEMAQRLAGAGATVGMTESEVLALASTLASLGINAEAGGGSVSRLLNKLETLVSTGSPKLEDFASVAGMSAEEFASAWNEDAMGTLALFVEGLSGVEESGGSAIAVLNELGITETQMTDALLRMANGGTMLSDSLEMANEAWRENSALAEEAATRYSTTESQMTLFNNSVTNFKTAVGDALSPLLNNLMEAGSAALEWATNVISGSNTLTDKINAIDTDYEAEADALATTAAQASALVDMLEEIESTSGGAAEGGDEWNAVLAKLCETVPELSGLINQQTGEIEGGTEALRDQIAAWEENALEQAKAAALQEKYNAYVSAQEELFEKQVELEMELAKYEEDRANAADSFQNANIWGRMFGTEETREMAESNARVAELRGEIAELEEQLETNREVYNAYSEALGEVADTSQSAAEASNEMTTAQQAQAEAYNALISDMDALIAAQEEAKAAAMEQVESVVGGFGEMEEVAAQSIEDTIAALQSQIDYMDTYAAALELVMERGVDMGIVAQLADGTQESLSILLGLVEASDEQIADFVATFDETQKAKDTLATNMADAKTSFDTEADAIAARTVELVNEMNQTSQAYTNGAATIGGYIDGLNSRLSELDIVSEKIQSLMAGGDSDSNSSSSGGGRTGGRGFYATAHAAGLAYVPSDGYIAELHEGEMVLTRLQAEAYRAERLAGVRAQRASQTVTNNARFGDIIIQMSGQGGADGRKIAAELRRELRLRGVYAG</sequence>
<dbReference type="Pfam" id="PF10145">
    <property type="entry name" value="PhageMin_Tail"/>
    <property type="match status" value="1"/>
</dbReference>
<evidence type="ECO:0000256" key="1">
    <source>
        <dbReference type="ARBA" id="ARBA00022612"/>
    </source>
</evidence>
<feature type="coiled-coil region" evidence="2">
    <location>
        <begin position="678"/>
        <end position="758"/>
    </location>
</feature>
<feature type="coiled-coil region" evidence="2">
    <location>
        <begin position="113"/>
        <end position="171"/>
    </location>
</feature>
<protein>
    <submittedName>
        <fullName evidence="4">Phage tail tape measure protein</fullName>
    </submittedName>
</protein>
<evidence type="ECO:0000313" key="5">
    <source>
        <dbReference type="Proteomes" id="UP000886884"/>
    </source>
</evidence>
<keyword evidence="2" id="KW-0175">Coiled coil</keyword>
<dbReference type="AlphaFoldDB" id="A0A9D1TC33"/>
<proteinExistence type="predicted"/>
<dbReference type="Gene3D" id="1.10.287.950">
    <property type="entry name" value="Methyl-accepting chemotaxis protein"/>
    <property type="match status" value="1"/>
</dbReference>
<dbReference type="SUPFAM" id="SSF58104">
    <property type="entry name" value="Methyl-accepting chemotaxis protein (MCP) signaling domain"/>
    <property type="match status" value="1"/>
</dbReference>
<comment type="caution">
    <text evidence="4">The sequence shown here is derived from an EMBL/GenBank/DDBJ whole genome shotgun (WGS) entry which is preliminary data.</text>
</comment>
<dbReference type="InterPro" id="IPR010090">
    <property type="entry name" value="Phage_tape_meas"/>
</dbReference>
<reference evidence="4" key="2">
    <citation type="journal article" date="2021" name="PeerJ">
        <title>Extensive microbial diversity within the chicken gut microbiome revealed by metagenomics and culture.</title>
        <authorList>
            <person name="Gilroy R."/>
            <person name="Ravi A."/>
            <person name="Getino M."/>
            <person name="Pursley I."/>
            <person name="Horton D.L."/>
            <person name="Alikhan N.F."/>
            <person name="Baker D."/>
            <person name="Gharbi K."/>
            <person name="Hall N."/>
            <person name="Watson M."/>
            <person name="Adriaenssens E.M."/>
            <person name="Foster-Nyarko E."/>
            <person name="Jarju S."/>
            <person name="Secka A."/>
            <person name="Antonio M."/>
            <person name="Oren A."/>
            <person name="Chaudhuri R.R."/>
            <person name="La Ragione R."/>
            <person name="Hildebrand F."/>
            <person name="Pallen M.J."/>
        </authorList>
    </citation>
    <scope>NUCLEOTIDE SEQUENCE</scope>
    <source>
        <strain evidence="4">CHK183-6373</strain>
    </source>
</reference>
<feature type="domain" description="Phage tail tape measure protein" evidence="3">
    <location>
        <begin position="264"/>
        <end position="431"/>
    </location>
</feature>
<dbReference type="PANTHER" id="PTHR37813">
    <property type="entry name" value="FELS-2 PROPHAGE PROTEIN"/>
    <property type="match status" value="1"/>
</dbReference>
<name>A0A9D1TC33_9FIRM</name>
<keyword evidence="1" id="KW-1188">Viral release from host cell</keyword>
<dbReference type="PANTHER" id="PTHR37813:SF1">
    <property type="entry name" value="FELS-2 PROPHAGE PROTEIN"/>
    <property type="match status" value="1"/>
</dbReference>
<reference evidence="4" key="1">
    <citation type="submission" date="2020-10" db="EMBL/GenBank/DDBJ databases">
        <authorList>
            <person name="Gilroy R."/>
        </authorList>
    </citation>
    <scope>NUCLEOTIDE SEQUENCE</scope>
    <source>
        <strain evidence="4">CHK183-6373</strain>
    </source>
</reference>